<reference evidence="7 8" key="1">
    <citation type="submission" date="2016-11" db="EMBL/GenBank/DDBJ databases">
        <title>Comparative genomics of Bartonella apis.</title>
        <authorList>
            <person name="Engel P."/>
        </authorList>
    </citation>
    <scope>NUCLEOTIDE SEQUENCE [LARGE SCALE GENOMIC DNA]</scope>
    <source>
        <strain evidence="7 8">BBC0178</strain>
    </source>
</reference>
<keyword evidence="5 6" id="KW-0460">Magnesium</keyword>
<dbReference type="PANTHER" id="PTHR43200">
    <property type="entry name" value="PHOSPHATASE"/>
    <property type="match status" value="1"/>
</dbReference>
<dbReference type="InterPro" id="IPR000760">
    <property type="entry name" value="Inositol_monophosphatase-like"/>
</dbReference>
<dbReference type="PANTHER" id="PTHR43200:SF6">
    <property type="entry name" value="3'(2'),5'-BISPHOSPHATE NUCLEOTIDASE"/>
    <property type="match status" value="1"/>
</dbReference>
<dbReference type="Proteomes" id="UP000189660">
    <property type="component" value="Chromosome"/>
</dbReference>
<feature type="binding site" evidence="6">
    <location>
        <position position="91"/>
    </location>
    <ligand>
        <name>Mg(2+)</name>
        <dbReference type="ChEBI" id="CHEBI:18420"/>
        <label>1</label>
        <note>catalytic</note>
    </ligand>
</feature>
<evidence type="ECO:0000313" key="8">
    <source>
        <dbReference type="Proteomes" id="UP000189660"/>
    </source>
</evidence>
<keyword evidence="8" id="KW-1185">Reference proteome</keyword>
<dbReference type="Gene3D" id="3.30.540.10">
    <property type="entry name" value="Fructose-1,6-Bisphosphatase, subunit A, domain 1"/>
    <property type="match status" value="1"/>
</dbReference>
<dbReference type="OrthoDB" id="9785695at2"/>
<proteinExistence type="inferred from homology"/>
<dbReference type="KEGG" id="bapa:BBC0178_004270"/>
<evidence type="ECO:0000256" key="6">
    <source>
        <dbReference type="PIRSR" id="PIRSR600760-2"/>
    </source>
</evidence>
<dbReference type="Gene3D" id="3.40.190.80">
    <property type="match status" value="1"/>
</dbReference>
<dbReference type="GO" id="GO:0046872">
    <property type="term" value="F:metal ion binding"/>
    <property type="evidence" value="ECO:0007669"/>
    <property type="project" value="UniProtKB-KW"/>
</dbReference>
<evidence type="ECO:0000256" key="4">
    <source>
        <dbReference type="ARBA" id="ARBA00022801"/>
    </source>
</evidence>
<dbReference type="SUPFAM" id="SSF56655">
    <property type="entry name" value="Carbohydrate phosphatase"/>
    <property type="match status" value="1"/>
</dbReference>
<gene>
    <name evidence="7" type="ORF">BBC0178_004270</name>
</gene>
<evidence type="ECO:0000256" key="2">
    <source>
        <dbReference type="ARBA" id="ARBA00009759"/>
    </source>
</evidence>
<evidence type="ECO:0000256" key="3">
    <source>
        <dbReference type="ARBA" id="ARBA00022723"/>
    </source>
</evidence>
<dbReference type="PRINTS" id="PR00377">
    <property type="entry name" value="IMPHPHTASES"/>
</dbReference>
<dbReference type="InterPro" id="IPR051090">
    <property type="entry name" value="Inositol_monoP_superfamily"/>
</dbReference>
<sequence>MGGIMTVGDDLINFAVEMADVARKHITDRNRNDIAISLKPDRSYVTEMDVSIEKLLRSMIRTKYPEHGIIGEELDWVEPDADYVWVLDPIDGTASYIAGMPVYGTLIALAFKGVPVLGIIDIPPVDARWIGVSGRQTTKNGVACSVGKCDSLASAIMSTSNPDFYEPAELPALDCLRSRTSWRIYGGASLAYGLLAQGGTDIALDTGLKIYDFAPFRPIIEGADGVISDWDGQAITLKTGKRILAAGNVDQHREILQLIKELNIPK</sequence>
<comment type="similarity">
    <text evidence="2">Belongs to the inositol monophosphatase superfamily.</text>
</comment>
<dbReference type="AlphaFoldDB" id="A0A1U9M9D8"/>
<keyword evidence="4" id="KW-0378">Hydrolase</keyword>
<dbReference type="GO" id="GO:0016791">
    <property type="term" value="F:phosphatase activity"/>
    <property type="evidence" value="ECO:0007669"/>
    <property type="project" value="UniProtKB-ARBA"/>
</dbReference>
<evidence type="ECO:0000256" key="5">
    <source>
        <dbReference type="ARBA" id="ARBA00022842"/>
    </source>
</evidence>
<feature type="binding site" evidence="6">
    <location>
        <position position="90"/>
    </location>
    <ligand>
        <name>Mg(2+)</name>
        <dbReference type="ChEBI" id="CHEBI:18420"/>
        <label>2</label>
    </ligand>
</feature>
<evidence type="ECO:0000313" key="7">
    <source>
        <dbReference type="EMBL" id="AQT41926.1"/>
    </source>
</evidence>
<protein>
    <submittedName>
        <fullName evidence="7">Histidinol-phosphatase, inositol monophosphatase family</fullName>
    </submittedName>
</protein>
<name>A0A1U9M9D8_9HYPH</name>
<dbReference type="EMBL" id="CP015820">
    <property type="protein sequence ID" value="AQT41926.1"/>
    <property type="molecule type" value="Genomic_DNA"/>
</dbReference>
<feature type="binding site" evidence="6">
    <location>
        <position position="72"/>
    </location>
    <ligand>
        <name>Mg(2+)</name>
        <dbReference type="ChEBI" id="CHEBI:18420"/>
        <label>1</label>
        <note>catalytic</note>
    </ligand>
</feature>
<feature type="binding site" evidence="6">
    <location>
        <position position="212"/>
    </location>
    <ligand>
        <name>Mg(2+)</name>
        <dbReference type="ChEBI" id="CHEBI:18420"/>
        <label>1</label>
        <note>catalytic</note>
    </ligand>
</feature>
<organism evidence="7 8">
    <name type="scientific">Bartonella apihabitans</name>
    <dbReference type="NCBI Taxonomy" id="2750929"/>
    <lineage>
        <taxon>Bacteria</taxon>
        <taxon>Pseudomonadati</taxon>
        <taxon>Pseudomonadota</taxon>
        <taxon>Alphaproteobacteria</taxon>
        <taxon>Hyphomicrobiales</taxon>
        <taxon>Bartonellaceae</taxon>
        <taxon>Bartonella</taxon>
    </lineage>
</organism>
<accession>A0A1U9M9D8</accession>
<evidence type="ECO:0000256" key="1">
    <source>
        <dbReference type="ARBA" id="ARBA00001946"/>
    </source>
</evidence>
<feature type="binding site" evidence="6">
    <location>
        <position position="88"/>
    </location>
    <ligand>
        <name>Mg(2+)</name>
        <dbReference type="ChEBI" id="CHEBI:18420"/>
        <label>1</label>
        <note>catalytic</note>
    </ligand>
</feature>
<dbReference type="GO" id="GO:0000105">
    <property type="term" value="P:L-histidine biosynthetic process"/>
    <property type="evidence" value="ECO:0007669"/>
    <property type="project" value="TreeGrafter"/>
</dbReference>
<keyword evidence="3 6" id="KW-0479">Metal-binding</keyword>
<comment type="cofactor">
    <cofactor evidence="1 6">
        <name>Mg(2+)</name>
        <dbReference type="ChEBI" id="CHEBI:18420"/>
    </cofactor>
</comment>
<dbReference type="Pfam" id="PF00459">
    <property type="entry name" value="Inositol_P"/>
    <property type="match status" value="1"/>
</dbReference>